<organism evidence="1 2">
    <name type="scientific">Flavobacterium panici</name>
    <dbReference type="NCBI Taxonomy" id="2654843"/>
    <lineage>
        <taxon>Bacteria</taxon>
        <taxon>Pseudomonadati</taxon>
        <taxon>Bacteroidota</taxon>
        <taxon>Flavobacteriia</taxon>
        <taxon>Flavobacteriales</taxon>
        <taxon>Flavobacteriaceae</taxon>
        <taxon>Flavobacterium</taxon>
    </lineage>
</organism>
<sequence length="53" mass="6294">MKTYKRSATQTKILDAMDLVYDKLIEFKKKSNTELVIMKDDKIVRIKPKSFNK</sequence>
<evidence type="ECO:0000313" key="1">
    <source>
        <dbReference type="EMBL" id="CAC9973733.1"/>
    </source>
</evidence>
<dbReference type="Proteomes" id="UP000533639">
    <property type="component" value="Unassembled WGS sequence"/>
</dbReference>
<dbReference type="RefSeq" id="WP_165590695.1">
    <property type="nucleotide sequence ID" value="NZ_CAIJDE010000034.1"/>
</dbReference>
<evidence type="ECO:0000313" key="2">
    <source>
        <dbReference type="Proteomes" id="UP000533639"/>
    </source>
</evidence>
<protein>
    <submittedName>
        <fullName evidence="1">Uncharacterized protein</fullName>
    </submittedName>
</protein>
<gene>
    <name evidence="1" type="ORF">FLAPXU55_01421</name>
</gene>
<reference evidence="1 2" key="1">
    <citation type="submission" date="2020-06" db="EMBL/GenBank/DDBJ databases">
        <authorList>
            <person name="Criscuolo A."/>
        </authorList>
    </citation>
    <scope>NUCLEOTIDE SEQUENCE [LARGE SCALE GENOMIC DNA]</scope>
    <source>
        <strain evidence="1">PXU-55</strain>
    </source>
</reference>
<dbReference type="AlphaFoldDB" id="A0A9N8J030"/>
<accession>A0A9N8J030</accession>
<comment type="caution">
    <text evidence="1">The sequence shown here is derived from an EMBL/GenBank/DDBJ whole genome shotgun (WGS) entry which is preliminary data.</text>
</comment>
<proteinExistence type="predicted"/>
<name>A0A9N8J030_9FLAO</name>
<dbReference type="EMBL" id="CAIJDE010000034">
    <property type="protein sequence ID" value="CAC9973733.1"/>
    <property type="molecule type" value="Genomic_DNA"/>
</dbReference>
<keyword evidence="2" id="KW-1185">Reference proteome</keyword>